<dbReference type="Proteomes" id="UP000799291">
    <property type="component" value="Unassembled WGS sequence"/>
</dbReference>
<keyword evidence="1" id="KW-0812">Transmembrane</keyword>
<sequence length="229" mass="25794">MCTCLPIAVVTTVRCRLSWHFILIGLWKLITSISLAGITIHRCFLMRQEVKRPVPPPQKKSLRKLVLDKIMRTPLNPDRHQSQVEAQPHLFQKEPRTVKNKPSPLWWLVVYLVGSVIGMVGLGSLLYESFRSNPTVRDLTIGFAILAATIPALVTSYLWQHARHRKLGPGEVLLGGAVAFGVAFGFFSALYSDLVLGTIADNMSGLPSSDFSWLYWAWFFFKRVPMMAV</sequence>
<feature type="transmembrane region" description="Helical" evidence="1">
    <location>
        <begin position="139"/>
        <end position="160"/>
    </location>
</feature>
<organism evidence="2 3">
    <name type="scientific">Lentithecium fluviatile CBS 122367</name>
    <dbReference type="NCBI Taxonomy" id="1168545"/>
    <lineage>
        <taxon>Eukaryota</taxon>
        <taxon>Fungi</taxon>
        <taxon>Dikarya</taxon>
        <taxon>Ascomycota</taxon>
        <taxon>Pezizomycotina</taxon>
        <taxon>Dothideomycetes</taxon>
        <taxon>Pleosporomycetidae</taxon>
        <taxon>Pleosporales</taxon>
        <taxon>Massarineae</taxon>
        <taxon>Lentitheciaceae</taxon>
        <taxon>Lentithecium</taxon>
    </lineage>
</organism>
<feature type="transmembrane region" description="Helical" evidence="1">
    <location>
        <begin position="105"/>
        <end position="127"/>
    </location>
</feature>
<name>A0A6G1IS26_9PLEO</name>
<accession>A0A6G1IS26</accession>
<keyword evidence="1" id="KW-0472">Membrane</keyword>
<feature type="transmembrane region" description="Helical" evidence="1">
    <location>
        <begin position="25"/>
        <end position="45"/>
    </location>
</feature>
<protein>
    <submittedName>
        <fullName evidence="2">Uncharacterized protein</fullName>
    </submittedName>
</protein>
<reference evidence="2" key="1">
    <citation type="journal article" date="2020" name="Stud. Mycol.">
        <title>101 Dothideomycetes genomes: a test case for predicting lifestyles and emergence of pathogens.</title>
        <authorList>
            <person name="Haridas S."/>
            <person name="Albert R."/>
            <person name="Binder M."/>
            <person name="Bloem J."/>
            <person name="Labutti K."/>
            <person name="Salamov A."/>
            <person name="Andreopoulos B."/>
            <person name="Baker S."/>
            <person name="Barry K."/>
            <person name="Bills G."/>
            <person name="Bluhm B."/>
            <person name="Cannon C."/>
            <person name="Castanera R."/>
            <person name="Culley D."/>
            <person name="Daum C."/>
            <person name="Ezra D."/>
            <person name="Gonzalez J."/>
            <person name="Henrissat B."/>
            <person name="Kuo A."/>
            <person name="Liang C."/>
            <person name="Lipzen A."/>
            <person name="Lutzoni F."/>
            <person name="Magnuson J."/>
            <person name="Mondo S."/>
            <person name="Nolan M."/>
            <person name="Ohm R."/>
            <person name="Pangilinan J."/>
            <person name="Park H.-J."/>
            <person name="Ramirez L."/>
            <person name="Alfaro M."/>
            <person name="Sun H."/>
            <person name="Tritt A."/>
            <person name="Yoshinaga Y."/>
            <person name="Zwiers L.-H."/>
            <person name="Turgeon B."/>
            <person name="Goodwin S."/>
            <person name="Spatafora J."/>
            <person name="Crous P."/>
            <person name="Grigoriev I."/>
        </authorList>
    </citation>
    <scope>NUCLEOTIDE SEQUENCE</scope>
    <source>
        <strain evidence="2">CBS 122367</strain>
    </source>
</reference>
<proteinExistence type="predicted"/>
<keyword evidence="3" id="KW-1185">Reference proteome</keyword>
<keyword evidence="1" id="KW-1133">Transmembrane helix</keyword>
<evidence type="ECO:0000313" key="3">
    <source>
        <dbReference type="Proteomes" id="UP000799291"/>
    </source>
</evidence>
<evidence type="ECO:0000256" key="1">
    <source>
        <dbReference type="SAM" id="Phobius"/>
    </source>
</evidence>
<dbReference type="EMBL" id="MU005594">
    <property type="protein sequence ID" value="KAF2680751.1"/>
    <property type="molecule type" value="Genomic_DNA"/>
</dbReference>
<evidence type="ECO:0000313" key="2">
    <source>
        <dbReference type="EMBL" id="KAF2680751.1"/>
    </source>
</evidence>
<dbReference type="AlphaFoldDB" id="A0A6G1IS26"/>
<dbReference type="OrthoDB" id="2396694at2759"/>
<feature type="transmembrane region" description="Helical" evidence="1">
    <location>
        <begin position="172"/>
        <end position="191"/>
    </location>
</feature>
<gene>
    <name evidence="2" type="ORF">K458DRAFT_444992</name>
</gene>